<dbReference type="Gene3D" id="3.40.50.1000">
    <property type="entry name" value="HAD superfamily/HAD-like"/>
    <property type="match status" value="1"/>
</dbReference>
<keyword evidence="1" id="KW-0378">Hydrolase</keyword>
<keyword evidence="2" id="KW-1185">Reference proteome</keyword>
<protein>
    <submittedName>
        <fullName evidence="1">Haloacid dehalogenase-like hydrolase</fullName>
    </submittedName>
</protein>
<dbReference type="EMBL" id="SLWK01000006">
    <property type="protein sequence ID" value="TCO07885.1"/>
    <property type="molecule type" value="Genomic_DNA"/>
</dbReference>
<evidence type="ECO:0000313" key="2">
    <source>
        <dbReference type="Proteomes" id="UP000295221"/>
    </source>
</evidence>
<dbReference type="Pfam" id="PF12710">
    <property type="entry name" value="HAD"/>
    <property type="match status" value="1"/>
</dbReference>
<dbReference type="AlphaFoldDB" id="A0A4R2GHI4"/>
<reference evidence="1 2" key="1">
    <citation type="submission" date="2019-03" db="EMBL/GenBank/DDBJ databases">
        <title>Genomic Encyclopedia of Type Strains, Phase IV (KMG-IV): sequencing the most valuable type-strain genomes for metagenomic binning, comparative biology and taxonomic classification.</title>
        <authorList>
            <person name="Goeker M."/>
        </authorList>
    </citation>
    <scope>NUCLEOTIDE SEQUENCE [LARGE SCALE GENOMIC DNA]</scope>
    <source>
        <strain evidence="1 2">DSM 24179</strain>
    </source>
</reference>
<dbReference type="InterPro" id="IPR023214">
    <property type="entry name" value="HAD_sf"/>
</dbReference>
<organism evidence="1 2">
    <name type="scientific">Natronoflexus pectinivorans</name>
    <dbReference type="NCBI Taxonomy" id="682526"/>
    <lineage>
        <taxon>Bacteria</taxon>
        <taxon>Pseudomonadati</taxon>
        <taxon>Bacteroidota</taxon>
        <taxon>Bacteroidia</taxon>
        <taxon>Marinilabiliales</taxon>
        <taxon>Marinilabiliaceae</taxon>
        <taxon>Natronoflexus</taxon>
    </lineage>
</organism>
<dbReference type="GO" id="GO:0016787">
    <property type="term" value="F:hydrolase activity"/>
    <property type="evidence" value="ECO:0007669"/>
    <property type="project" value="UniProtKB-KW"/>
</dbReference>
<dbReference type="SUPFAM" id="SSF56784">
    <property type="entry name" value="HAD-like"/>
    <property type="match status" value="1"/>
</dbReference>
<gene>
    <name evidence="1" type="ORF">EV194_10625</name>
</gene>
<dbReference type="RefSeq" id="WP_132433790.1">
    <property type="nucleotide sequence ID" value="NZ_SLWK01000006.1"/>
</dbReference>
<dbReference type="InterPro" id="IPR036412">
    <property type="entry name" value="HAD-like_sf"/>
</dbReference>
<evidence type="ECO:0000313" key="1">
    <source>
        <dbReference type="EMBL" id="TCO07885.1"/>
    </source>
</evidence>
<dbReference type="OrthoDB" id="1421698at2"/>
<dbReference type="Proteomes" id="UP000295221">
    <property type="component" value="Unassembled WGS sequence"/>
</dbReference>
<accession>A0A4R2GHI4</accession>
<dbReference type="Gene3D" id="1.20.1440.100">
    <property type="entry name" value="SG protein - dephosphorylation function"/>
    <property type="match status" value="1"/>
</dbReference>
<comment type="caution">
    <text evidence="1">The sequence shown here is derived from an EMBL/GenBank/DDBJ whole genome shotgun (WGS) entry which is preliminary data.</text>
</comment>
<proteinExistence type="predicted"/>
<sequence length="209" mass="24286">MKLKGVVVDLDGTFLTTNTFERYYFFLFRLSLIRLRIKNAVYLGFLLLIRKFRIISHSSFKRKVLGVSNKFVRRSDIQMFVDNVMIHTNKRVVSLYQNYKLKGYYTCMATAAPAHYAKLIGTYFGFDAVCATDSAISNIDEWKENIRENKLSYVKDFLTNKGVSINVVITDHHDDFPLMEKSLESNYLVDPSIETINFLANRQVKYSLV</sequence>
<name>A0A4R2GHI4_9BACT</name>